<dbReference type="Pfam" id="PF03704">
    <property type="entry name" value="BTAD"/>
    <property type="match status" value="1"/>
</dbReference>
<dbReference type="RefSeq" id="WP_058962736.1">
    <property type="nucleotide sequence ID" value="NZ_CABKVM010000011.1"/>
</dbReference>
<proteinExistence type="predicted"/>
<dbReference type="OrthoDB" id="142950at2"/>
<dbReference type="Gene3D" id="1.25.40.10">
    <property type="entry name" value="Tetratricopeptide repeat domain"/>
    <property type="match status" value="1"/>
</dbReference>
<evidence type="ECO:0000259" key="4">
    <source>
        <dbReference type="SMART" id="SM01043"/>
    </source>
</evidence>
<dbReference type="GO" id="GO:0006355">
    <property type="term" value="P:regulation of DNA-templated transcription"/>
    <property type="evidence" value="ECO:0007669"/>
    <property type="project" value="InterPro"/>
</dbReference>
<keyword evidence="5" id="KW-0238">DNA-binding</keyword>
<dbReference type="InterPro" id="IPR011990">
    <property type="entry name" value="TPR-like_helical_dom_sf"/>
</dbReference>
<evidence type="ECO:0000313" key="6">
    <source>
        <dbReference type="Proteomes" id="UP000295184"/>
    </source>
</evidence>
<dbReference type="SUPFAM" id="SSF48452">
    <property type="entry name" value="TPR-like"/>
    <property type="match status" value="1"/>
</dbReference>
<dbReference type="PANTHER" id="PTHR35807">
    <property type="entry name" value="TRANSCRIPTIONAL REGULATOR REDD-RELATED"/>
    <property type="match status" value="1"/>
</dbReference>
<dbReference type="Proteomes" id="UP000295184">
    <property type="component" value="Unassembled WGS sequence"/>
</dbReference>
<name>A0A4R1R682_9FIRM</name>
<dbReference type="SUPFAM" id="SSF46894">
    <property type="entry name" value="C-terminal effector domain of the bipartite response regulators"/>
    <property type="match status" value="1"/>
</dbReference>
<dbReference type="EMBL" id="SLUM01000003">
    <property type="protein sequence ID" value="TCL60832.1"/>
    <property type="molecule type" value="Genomic_DNA"/>
</dbReference>
<evidence type="ECO:0000313" key="5">
    <source>
        <dbReference type="EMBL" id="TCL60832.1"/>
    </source>
</evidence>
<comment type="caution">
    <text evidence="5">The sequence shown here is derived from an EMBL/GenBank/DDBJ whole genome shotgun (WGS) entry which is preliminary data.</text>
</comment>
<dbReference type="SMART" id="SM01043">
    <property type="entry name" value="BTAD"/>
    <property type="match status" value="1"/>
</dbReference>
<dbReference type="GO" id="GO:0003677">
    <property type="term" value="F:DNA binding"/>
    <property type="evidence" value="ECO:0007669"/>
    <property type="project" value="UniProtKB-KW"/>
</dbReference>
<evidence type="ECO:0000256" key="1">
    <source>
        <dbReference type="ARBA" id="ARBA00023015"/>
    </source>
</evidence>
<reference evidence="5 6" key="1">
    <citation type="submission" date="2019-03" db="EMBL/GenBank/DDBJ databases">
        <title>Genomic Encyclopedia of Type Strains, Phase IV (KMG-IV): sequencing the most valuable type-strain genomes for metagenomic binning, comparative biology and taxonomic classification.</title>
        <authorList>
            <person name="Goeker M."/>
        </authorList>
    </citation>
    <scope>NUCLEOTIDE SEQUENCE [LARGE SCALE GENOMIC DNA]</scope>
    <source>
        <strain evidence="5 6">DSM 100451</strain>
    </source>
</reference>
<dbReference type="InterPro" id="IPR036388">
    <property type="entry name" value="WH-like_DNA-bd_sf"/>
</dbReference>
<keyword evidence="1" id="KW-0805">Transcription regulation</keyword>
<dbReference type="InterPro" id="IPR051677">
    <property type="entry name" value="AfsR-DnrI-RedD_regulator"/>
</dbReference>
<sequence>MTQDTIYVKLFGEFSVWVNGQSLLLDNCTTKAMRVLQFLLFRYPAGVSRNTLMDAFFVDDSTSDPANNLNVTISQLRRRLKKAALPGEVGVQLKSNQYTLTCPVPILTDVARFEDCLTQAAQAADDEQRLELLLEAERLYSGDFLPHLAMDDWAVTTAAKYRMDYFNCLDSLTRLLPERGQWEQLLGIATRASSLHPLEEFFCLRIDCLMNLERYQEAKQIYDQAIRTLTEDFVVKPSAELTRRFQLLSLANQDSHETIFELNNQLREAEHQRGAYYCSYPSFIDVYRMCCRMIERTGQSACLLLYWLVDPKGHALTDTEKIAQAAPLLSGAIHDSLRRGDAFTQHGRDRFLVLLIGTDRENCEIVDQRIQSRYRQQPVRGVALRHSLQTVETDMPFPNSGIWQPQ</sequence>
<dbReference type="PANTHER" id="PTHR35807:SF1">
    <property type="entry name" value="TRANSCRIPTIONAL REGULATOR REDD"/>
    <property type="match status" value="1"/>
</dbReference>
<feature type="coiled-coil region" evidence="3">
    <location>
        <begin position="212"/>
        <end position="272"/>
    </location>
</feature>
<protein>
    <submittedName>
        <fullName evidence="5">DNA-binding SARP family transcriptional activator</fullName>
    </submittedName>
</protein>
<organism evidence="5 6">
    <name type="scientific">Allofournierella massiliensis</name>
    <dbReference type="NCBI Taxonomy" id="1650663"/>
    <lineage>
        <taxon>Bacteria</taxon>
        <taxon>Bacillati</taxon>
        <taxon>Bacillota</taxon>
        <taxon>Clostridia</taxon>
        <taxon>Eubacteriales</taxon>
        <taxon>Oscillospiraceae</taxon>
        <taxon>Allofournierella</taxon>
    </lineage>
</organism>
<dbReference type="AlphaFoldDB" id="A0A4R1R682"/>
<dbReference type="STRING" id="1650663.GCA_001486665_00203"/>
<evidence type="ECO:0000256" key="2">
    <source>
        <dbReference type="ARBA" id="ARBA00023163"/>
    </source>
</evidence>
<accession>A0A4R1R682</accession>
<dbReference type="InterPro" id="IPR005158">
    <property type="entry name" value="BTAD"/>
</dbReference>
<evidence type="ECO:0000256" key="3">
    <source>
        <dbReference type="SAM" id="Coils"/>
    </source>
</evidence>
<keyword evidence="2" id="KW-0804">Transcription</keyword>
<feature type="domain" description="Bacterial transcriptional activator" evidence="4">
    <location>
        <begin position="108"/>
        <end position="248"/>
    </location>
</feature>
<dbReference type="Gene3D" id="1.10.10.10">
    <property type="entry name" value="Winged helix-like DNA-binding domain superfamily/Winged helix DNA-binding domain"/>
    <property type="match status" value="1"/>
</dbReference>
<dbReference type="InterPro" id="IPR016032">
    <property type="entry name" value="Sig_transdc_resp-reg_C-effctor"/>
</dbReference>
<gene>
    <name evidence="5" type="ORF">EDD77_103157</name>
</gene>
<keyword evidence="3" id="KW-0175">Coiled coil</keyword>